<dbReference type="PRINTS" id="PR00502">
    <property type="entry name" value="NUDIXFAMILY"/>
</dbReference>
<evidence type="ECO:0000313" key="10">
    <source>
        <dbReference type="EMBL" id="QUV94707.1"/>
    </source>
</evidence>
<dbReference type="InterPro" id="IPR020476">
    <property type="entry name" value="Nudix_hydrolase"/>
</dbReference>
<dbReference type="Proteomes" id="UP000677668">
    <property type="component" value="Chromosome 1"/>
</dbReference>
<evidence type="ECO:0000256" key="1">
    <source>
        <dbReference type="ARBA" id="ARBA00000847"/>
    </source>
</evidence>
<reference evidence="10 11" key="1">
    <citation type="submission" date="2021-03" db="EMBL/GenBank/DDBJ databases">
        <title>Genomic and phenotypic characterization of Chloracidobacterium isolates provides evidence for multiple species.</title>
        <authorList>
            <person name="Saini M.K."/>
            <person name="Costas A.M.G."/>
            <person name="Tank M."/>
            <person name="Bryant D.A."/>
        </authorList>
    </citation>
    <scope>NUCLEOTIDE SEQUENCE [LARGE SCALE GENOMIC DNA]</scope>
    <source>
        <strain evidence="10 11">N</strain>
    </source>
</reference>
<evidence type="ECO:0000256" key="4">
    <source>
        <dbReference type="ARBA" id="ARBA00016377"/>
    </source>
</evidence>
<dbReference type="Gene3D" id="3.90.79.10">
    <property type="entry name" value="Nucleoside Triphosphate Pyrophosphohydrolase"/>
    <property type="match status" value="1"/>
</dbReference>
<evidence type="ECO:0000256" key="2">
    <source>
        <dbReference type="ARBA" id="ARBA00001946"/>
    </source>
</evidence>
<dbReference type="SUPFAM" id="SSF55811">
    <property type="entry name" value="Nudix"/>
    <property type="match status" value="1"/>
</dbReference>
<evidence type="ECO:0000259" key="9">
    <source>
        <dbReference type="PROSITE" id="PS51462"/>
    </source>
</evidence>
<organism evidence="10 11">
    <name type="scientific">Chloracidobacterium sp. N</name>
    <dbReference type="NCBI Taxonomy" id="2821540"/>
    <lineage>
        <taxon>Bacteria</taxon>
        <taxon>Pseudomonadati</taxon>
        <taxon>Acidobacteriota</taxon>
        <taxon>Terriglobia</taxon>
        <taxon>Terriglobales</taxon>
        <taxon>Acidobacteriaceae</taxon>
        <taxon>Chloracidobacterium</taxon>
        <taxon>Chloracidobacterium aggregatum</taxon>
    </lineage>
</organism>
<accession>A0ABX8B136</accession>
<evidence type="ECO:0000256" key="5">
    <source>
        <dbReference type="ARBA" id="ARBA00022801"/>
    </source>
</evidence>
<dbReference type="PANTHER" id="PTHR11839:SF18">
    <property type="entry name" value="NUDIX HYDROLASE DOMAIN-CONTAINING PROTEIN"/>
    <property type="match status" value="1"/>
</dbReference>
<evidence type="ECO:0000256" key="6">
    <source>
        <dbReference type="ARBA" id="ARBA00032162"/>
    </source>
</evidence>
<name>A0ABX8B136_9BACT</name>
<proteinExistence type="inferred from homology"/>
<comment type="cofactor">
    <cofactor evidence="2">
        <name>Mg(2+)</name>
        <dbReference type="ChEBI" id="CHEBI:18420"/>
    </cofactor>
</comment>
<keyword evidence="5 8" id="KW-0378">Hydrolase</keyword>
<dbReference type="CDD" id="cd03424">
    <property type="entry name" value="NUDIX_ADPRase_Nudt5_UGPPase_Nudt14"/>
    <property type="match status" value="1"/>
</dbReference>
<comment type="similarity">
    <text evidence="3">Belongs to the Nudix hydrolase family. NudK subfamily.</text>
</comment>
<sequence>MPTNPNQPDVGAVRLLSRTFFHRGRVFETSHDAIELASGARLELDVIHHLGGAAVLPLFENDDVVLIRQYRHPAGQVLLEAPAGRLEPGEAPAAAAHRELREETGYQASTLTFVTKFYALPGYSTEILYCFLATGLTPGPQSLDTDEDIRTIRLPFAEARNLVYQGGIVDAKTMMTILLVDAMRHGQTAFPASPAPDRR</sequence>
<dbReference type="PANTHER" id="PTHR11839">
    <property type="entry name" value="UDP/ADP-SUGAR PYROPHOSPHATASE"/>
    <property type="match status" value="1"/>
</dbReference>
<dbReference type="InterPro" id="IPR000086">
    <property type="entry name" value="NUDIX_hydrolase_dom"/>
</dbReference>
<comment type="catalytic activity">
    <reaction evidence="1">
        <text>GDP-alpha-D-mannose + H2O = alpha-D-mannose 1-phosphate + GMP + 2 H(+)</text>
        <dbReference type="Rhea" id="RHEA:27978"/>
        <dbReference type="ChEBI" id="CHEBI:15377"/>
        <dbReference type="ChEBI" id="CHEBI:15378"/>
        <dbReference type="ChEBI" id="CHEBI:57527"/>
        <dbReference type="ChEBI" id="CHEBI:58115"/>
        <dbReference type="ChEBI" id="CHEBI:58409"/>
    </reaction>
</comment>
<keyword evidence="11" id="KW-1185">Reference proteome</keyword>
<gene>
    <name evidence="10" type="ORF">J8C05_04465</name>
</gene>
<evidence type="ECO:0000256" key="8">
    <source>
        <dbReference type="RuleBase" id="RU003476"/>
    </source>
</evidence>
<dbReference type="InterPro" id="IPR015797">
    <property type="entry name" value="NUDIX_hydrolase-like_dom_sf"/>
</dbReference>
<dbReference type="Pfam" id="PF00293">
    <property type="entry name" value="NUDIX"/>
    <property type="match status" value="1"/>
</dbReference>
<dbReference type="InterPro" id="IPR020084">
    <property type="entry name" value="NUDIX_hydrolase_CS"/>
</dbReference>
<dbReference type="EMBL" id="CP072642">
    <property type="protein sequence ID" value="QUV94707.1"/>
    <property type="molecule type" value="Genomic_DNA"/>
</dbReference>
<dbReference type="GO" id="GO:0016787">
    <property type="term" value="F:hydrolase activity"/>
    <property type="evidence" value="ECO:0007669"/>
    <property type="project" value="UniProtKB-KW"/>
</dbReference>
<evidence type="ECO:0000256" key="3">
    <source>
        <dbReference type="ARBA" id="ARBA00007275"/>
    </source>
</evidence>
<feature type="domain" description="Nudix hydrolase" evidence="9">
    <location>
        <begin position="49"/>
        <end position="176"/>
    </location>
</feature>
<dbReference type="PROSITE" id="PS00893">
    <property type="entry name" value="NUDIX_BOX"/>
    <property type="match status" value="1"/>
</dbReference>
<dbReference type="PROSITE" id="PS51462">
    <property type="entry name" value="NUDIX"/>
    <property type="match status" value="1"/>
</dbReference>
<protein>
    <recommendedName>
        <fullName evidence="4">GDP-mannose pyrophosphatase</fullName>
    </recommendedName>
    <alternativeName>
        <fullName evidence="6">GDP-mannose hydrolase</fullName>
    </alternativeName>
    <alternativeName>
        <fullName evidence="7">GDPMK</fullName>
    </alternativeName>
</protein>
<evidence type="ECO:0000313" key="11">
    <source>
        <dbReference type="Proteomes" id="UP000677668"/>
    </source>
</evidence>
<evidence type="ECO:0000256" key="7">
    <source>
        <dbReference type="ARBA" id="ARBA00032272"/>
    </source>
</evidence>
<dbReference type="RefSeq" id="WP_211422980.1">
    <property type="nucleotide sequence ID" value="NZ_CP072642.1"/>
</dbReference>